<dbReference type="PROSITE" id="PS00409">
    <property type="entry name" value="PROKAR_NTER_METHYL"/>
    <property type="match status" value="1"/>
</dbReference>
<dbReference type="InterPro" id="IPR012902">
    <property type="entry name" value="N_methyl_site"/>
</dbReference>
<reference evidence="2 3" key="1">
    <citation type="submission" date="2018-04" db="EMBL/GenBank/DDBJ databases">
        <title>Cupriavidus necator CR12 genome sequencing and assembly.</title>
        <authorList>
            <person name="Ben Fekih I."/>
            <person name="Mazhar H.S."/>
            <person name="Bello S.K."/>
            <person name="Rensing C."/>
        </authorList>
    </citation>
    <scope>NUCLEOTIDE SEQUENCE [LARGE SCALE GENOMIC DNA]</scope>
    <source>
        <strain evidence="2 3">CR12</strain>
    </source>
</reference>
<organism evidence="2 3">
    <name type="scientific">Cupriavidus necator</name>
    <name type="common">Alcaligenes eutrophus</name>
    <name type="synonym">Ralstonia eutropha</name>
    <dbReference type="NCBI Taxonomy" id="106590"/>
    <lineage>
        <taxon>Bacteria</taxon>
        <taxon>Pseudomonadati</taxon>
        <taxon>Pseudomonadota</taxon>
        <taxon>Betaproteobacteria</taxon>
        <taxon>Burkholderiales</taxon>
        <taxon>Burkholderiaceae</taxon>
        <taxon>Cupriavidus</taxon>
    </lineage>
</organism>
<dbReference type="Pfam" id="PF07963">
    <property type="entry name" value="N_methyl"/>
    <property type="match status" value="1"/>
</dbReference>
<sequence>MRRRQAGLSLVELMVAIAIGLFLLAGITVLISQQSSARAELNKSSRQIESGRYAFTLLQDEIEHAGYYGLYGSALTVPTALPNPCATDKDSLDKALAMPLQGYDAPAAVPAPLSACLSDSDHVPGTDILVTRHLYTGDALATVATAVAGQAYVQTTPSSKITGLGPDPTPATPSVYTLVQKNGTTPASLWRYVQSIYFISPCNKFAAGATTCTAGADNGKPVPTLKRLEMTSAGGVPAFVMTPLVDGIQDMQLDYGVDGIGAGSPAAPFITAPVLADWPNVMAVQVSLLARNPEVSAGYSDKKAYSMGIAGSAGPFSDGYKRHVYTGTVRLINPSSRRE</sequence>
<dbReference type="Pfam" id="PF16074">
    <property type="entry name" value="PilW"/>
    <property type="match status" value="1"/>
</dbReference>
<dbReference type="InterPro" id="IPR032092">
    <property type="entry name" value="PilW"/>
</dbReference>
<evidence type="ECO:0000313" key="3">
    <source>
        <dbReference type="Proteomes" id="UP000253501"/>
    </source>
</evidence>
<name>A0A367PM15_CUPNE</name>
<evidence type="ECO:0000256" key="1">
    <source>
        <dbReference type="SAM" id="Phobius"/>
    </source>
</evidence>
<proteinExistence type="predicted"/>
<comment type="caution">
    <text evidence="2">The sequence shown here is derived from an EMBL/GenBank/DDBJ whole genome shotgun (WGS) entry which is preliminary data.</text>
</comment>
<keyword evidence="1" id="KW-0812">Transmembrane</keyword>
<feature type="transmembrane region" description="Helical" evidence="1">
    <location>
        <begin position="7"/>
        <end position="31"/>
    </location>
</feature>
<keyword evidence="1" id="KW-0472">Membrane</keyword>
<dbReference type="EMBL" id="QDHA01000020">
    <property type="protein sequence ID" value="RCJ08942.1"/>
    <property type="molecule type" value="Genomic_DNA"/>
</dbReference>
<dbReference type="AlphaFoldDB" id="A0A367PM15"/>
<accession>A0A367PM15</accession>
<dbReference type="Proteomes" id="UP000253501">
    <property type="component" value="Unassembled WGS sequence"/>
</dbReference>
<dbReference type="GO" id="GO:0043683">
    <property type="term" value="P:type IV pilus assembly"/>
    <property type="evidence" value="ECO:0007669"/>
    <property type="project" value="InterPro"/>
</dbReference>
<gene>
    <name evidence="2" type="ORF">DDK22_08325</name>
</gene>
<protein>
    <submittedName>
        <fullName evidence="2">Pilus assembly protein PilW</fullName>
    </submittedName>
</protein>
<keyword evidence="1" id="KW-1133">Transmembrane helix</keyword>
<evidence type="ECO:0000313" key="2">
    <source>
        <dbReference type="EMBL" id="RCJ08942.1"/>
    </source>
</evidence>